<organism evidence="1 2">
    <name type="scientific">Schizophyllum amplum</name>
    <dbReference type="NCBI Taxonomy" id="97359"/>
    <lineage>
        <taxon>Eukaryota</taxon>
        <taxon>Fungi</taxon>
        <taxon>Dikarya</taxon>
        <taxon>Basidiomycota</taxon>
        <taxon>Agaricomycotina</taxon>
        <taxon>Agaricomycetes</taxon>
        <taxon>Agaricomycetidae</taxon>
        <taxon>Agaricales</taxon>
        <taxon>Schizophyllaceae</taxon>
        <taxon>Schizophyllum</taxon>
    </lineage>
</organism>
<keyword evidence="2" id="KW-1185">Reference proteome</keyword>
<gene>
    <name evidence="1" type="ORF">BD626DRAFT_533886</name>
</gene>
<sequence>MSATYTTDSAYAYSQFGLEHDLSEPDMDVLLDMLLTPEGRDGLVDPTPYTPQSASTPAKTLAMPPPPLLFAFSGRPGLPALARADDLKVFISSRSYPTRSWESTATLAQIAAFYELDLRHLSDVDYSPSQDLTRSSCDWHLTGHRTCGLPIAQHIGEYLTTHTTPTDTVCRWSRCAYRIPLEMAARCKGLMTVHVTVRHLQVAVICPLCRCNLYQPPGLPEMSDKHKPYKLEAHLASGWCFGLAQVALSKGFAVPAPQGMLSPPKRRVLTIAQALGV</sequence>
<accession>A0A550CRK0</accession>
<name>A0A550CRK0_9AGAR</name>
<dbReference type="EMBL" id="VDMD01000002">
    <property type="protein sequence ID" value="TRM67426.1"/>
    <property type="molecule type" value="Genomic_DNA"/>
</dbReference>
<protein>
    <submittedName>
        <fullName evidence="1">Uncharacterized protein</fullName>
    </submittedName>
</protein>
<evidence type="ECO:0000313" key="2">
    <source>
        <dbReference type="Proteomes" id="UP000320762"/>
    </source>
</evidence>
<proteinExistence type="predicted"/>
<dbReference type="AlphaFoldDB" id="A0A550CRK0"/>
<dbReference type="Proteomes" id="UP000320762">
    <property type="component" value="Unassembled WGS sequence"/>
</dbReference>
<reference evidence="1 2" key="1">
    <citation type="journal article" date="2019" name="New Phytol.">
        <title>Comparative genomics reveals unique wood-decay strategies and fruiting body development in the Schizophyllaceae.</title>
        <authorList>
            <person name="Almasi E."/>
            <person name="Sahu N."/>
            <person name="Krizsan K."/>
            <person name="Balint B."/>
            <person name="Kovacs G.M."/>
            <person name="Kiss B."/>
            <person name="Cseklye J."/>
            <person name="Drula E."/>
            <person name="Henrissat B."/>
            <person name="Nagy I."/>
            <person name="Chovatia M."/>
            <person name="Adam C."/>
            <person name="LaButti K."/>
            <person name="Lipzen A."/>
            <person name="Riley R."/>
            <person name="Grigoriev I.V."/>
            <person name="Nagy L.G."/>
        </authorList>
    </citation>
    <scope>NUCLEOTIDE SEQUENCE [LARGE SCALE GENOMIC DNA]</scope>
    <source>
        <strain evidence="1 2">NL-1724</strain>
    </source>
</reference>
<evidence type="ECO:0000313" key="1">
    <source>
        <dbReference type="EMBL" id="TRM67426.1"/>
    </source>
</evidence>
<comment type="caution">
    <text evidence="1">The sequence shown here is derived from an EMBL/GenBank/DDBJ whole genome shotgun (WGS) entry which is preliminary data.</text>
</comment>